<evidence type="ECO:0000256" key="1">
    <source>
        <dbReference type="SAM" id="SignalP"/>
    </source>
</evidence>
<dbReference type="EMBL" id="VBAK01000075">
    <property type="protein sequence ID" value="TMI91987.1"/>
    <property type="molecule type" value="Genomic_DNA"/>
</dbReference>
<evidence type="ECO:0000259" key="2">
    <source>
        <dbReference type="SMART" id="SM00642"/>
    </source>
</evidence>
<dbReference type="InterPro" id="IPR006047">
    <property type="entry name" value="GH13_cat_dom"/>
</dbReference>
<dbReference type="CDD" id="cd11313">
    <property type="entry name" value="AmyAc_arch_bac_AmyA"/>
    <property type="match status" value="1"/>
</dbReference>
<dbReference type="Gene3D" id="3.20.20.80">
    <property type="entry name" value="Glycosidases"/>
    <property type="match status" value="1"/>
</dbReference>
<organism evidence="3 4">
    <name type="scientific">Candidatus Segetimicrobium genomatis</name>
    <dbReference type="NCBI Taxonomy" id="2569760"/>
    <lineage>
        <taxon>Bacteria</taxon>
        <taxon>Bacillati</taxon>
        <taxon>Candidatus Sysuimicrobiota</taxon>
        <taxon>Candidatus Sysuimicrobiia</taxon>
        <taxon>Candidatus Sysuimicrobiales</taxon>
        <taxon>Candidatus Segetimicrobiaceae</taxon>
        <taxon>Candidatus Segetimicrobium</taxon>
    </lineage>
</organism>
<evidence type="ECO:0000313" key="4">
    <source>
        <dbReference type="Proteomes" id="UP000318509"/>
    </source>
</evidence>
<proteinExistence type="predicted"/>
<dbReference type="InterPro" id="IPR017853">
    <property type="entry name" value="GH"/>
</dbReference>
<dbReference type="SUPFAM" id="SSF51445">
    <property type="entry name" value="(Trans)glycosidases"/>
    <property type="match status" value="1"/>
</dbReference>
<sequence>MWTAVCRDARALRASARMLAIALALAQLAVAAARAGEPADYSKLPARSSPAWVRQGIIYEIFPRQFSATGDFTGITAQLDRLQQLGVNILWLMPIHPVGKLKAKGTFGSPYAVRDYDGINPEYGTAADLHRLIGEAHRRGLKVIIDIVADHTAWDSVLMKTPDFYKHDAAGQIIPPNPDWSDVAALNYDNPRLRRYMIDMLKHWVREFDLDGFRCDAAGMVPTDFWEQTRTELDALKPGLFMLAEWDQPALMARAFDVDYAWKGYAALADAITGRAPASVVREQWQRDNARYERGALRMRFSDNHDETRAIARFGEPAALAASALVFTLDGVPLLYNGMEVGDATESGAPALFEKLPINWSSAERHPQFPRAYRQLTALRHAHPAFTDGELLWLHNSAEGRVLSFIRRDADETLLVTVNLSSQPFVGVVEAGDSTYSEVTPAPDAAKGARAAALPALALAAWEYRVFRKQR</sequence>
<dbReference type="AlphaFoldDB" id="A0A537K8B7"/>
<dbReference type="PANTHER" id="PTHR10357:SF205">
    <property type="entry name" value="O-GLYCOSYL HYDROLASE FAMILY 13"/>
    <property type="match status" value="1"/>
</dbReference>
<reference evidence="3 4" key="1">
    <citation type="journal article" date="2019" name="Nat. Microbiol.">
        <title>Mediterranean grassland soil C-N compound turnover is dependent on rainfall and depth, and is mediated by genomically divergent microorganisms.</title>
        <authorList>
            <person name="Diamond S."/>
            <person name="Andeer P.F."/>
            <person name="Li Z."/>
            <person name="Crits-Christoph A."/>
            <person name="Burstein D."/>
            <person name="Anantharaman K."/>
            <person name="Lane K.R."/>
            <person name="Thomas B.C."/>
            <person name="Pan C."/>
            <person name="Northen T.R."/>
            <person name="Banfield J.F."/>
        </authorList>
    </citation>
    <scope>NUCLEOTIDE SEQUENCE [LARGE SCALE GENOMIC DNA]</scope>
    <source>
        <strain evidence="3">NP_3</strain>
    </source>
</reference>
<dbReference type="Proteomes" id="UP000318509">
    <property type="component" value="Unassembled WGS sequence"/>
</dbReference>
<dbReference type="Pfam" id="PF00128">
    <property type="entry name" value="Alpha-amylase"/>
    <property type="match status" value="2"/>
</dbReference>
<name>A0A537K8B7_9BACT</name>
<dbReference type="SUPFAM" id="SSF51011">
    <property type="entry name" value="Glycosyl hydrolase domain"/>
    <property type="match status" value="1"/>
</dbReference>
<feature type="signal peptide" evidence="1">
    <location>
        <begin position="1"/>
        <end position="35"/>
    </location>
</feature>
<feature type="domain" description="Glycosyl hydrolase family 13 catalytic" evidence="2">
    <location>
        <begin position="60"/>
        <end position="380"/>
    </location>
</feature>
<accession>A0A537K8B7</accession>
<keyword evidence="1" id="KW-0732">Signal</keyword>
<dbReference type="GO" id="GO:0009313">
    <property type="term" value="P:oligosaccharide catabolic process"/>
    <property type="evidence" value="ECO:0007669"/>
    <property type="project" value="TreeGrafter"/>
</dbReference>
<protein>
    <submittedName>
        <fullName evidence="3">DUF3459 domain-containing protein</fullName>
    </submittedName>
</protein>
<comment type="caution">
    <text evidence="3">The sequence shown here is derived from an EMBL/GenBank/DDBJ whole genome shotgun (WGS) entry which is preliminary data.</text>
</comment>
<gene>
    <name evidence="3" type="ORF">E6H00_03230</name>
</gene>
<dbReference type="InterPro" id="IPR013780">
    <property type="entry name" value="Glyco_hydro_b"/>
</dbReference>
<dbReference type="PANTHER" id="PTHR10357">
    <property type="entry name" value="ALPHA-AMYLASE FAMILY MEMBER"/>
    <property type="match status" value="1"/>
</dbReference>
<dbReference type="Gene3D" id="2.60.40.1180">
    <property type="entry name" value="Golgi alpha-mannosidase II"/>
    <property type="match status" value="1"/>
</dbReference>
<dbReference type="GO" id="GO:0004556">
    <property type="term" value="F:alpha-amylase activity"/>
    <property type="evidence" value="ECO:0007669"/>
    <property type="project" value="TreeGrafter"/>
</dbReference>
<dbReference type="SMART" id="SM00642">
    <property type="entry name" value="Aamy"/>
    <property type="match status" value="1"/>
</dbReference>
<feature type="chain" id="PRO_5022144360" evidence="1">
    <location>
        <begin position="36"/>
        <end position="471"/>
    </location>
</feature>
<evidence type="ECO:0000313" key="3">
    <source>
        <dbReference type="EMBL" id="TMI91987.1"/>
    </source>
</evidence>